<evidence type="ECO:0000256" key="1">
    <source>
        <dbReference type="SAM" id="MobiDB-lite"/>
    </source>
</evidence>
<dbReference type="Proteomes" id="UP000178812">
    <property type="component" value="Unassembled WGS sequence"/>
</dbReference>
<gene>
    <name evidence="2" type="ORF">A2125_00840</name>
</gene>
<protein>
    <submittedName>
        <fullName evidence="2">Uncharacterized protein</fullName>
    </submittedName>
</protein>
<comment type="caution">
    <text evidence="2">The sequence shown here is derived from an EMBL/GenBank/DDBJ whole genome shotgun (WGS) entry which is preliminary data.</text>
</comment>
<reference evidence="2 3" key="1">
    <citation type="journal article" date="2016" name="Nat. Commun.">
        <title>Thousands of microbial genomes shed light on interconnected biogeochemical processes in an aquifer system.</title>
        <authorList>
            <person name="Anantharaman K."/>
            <person name="Brown C.T."/>
            <person name="Hug L.A."/>
            <person name="Sharon I."/>
            <person name="Castelle C.J."/>
            <person name="Probst A.J."/>
            <person name="Thomas B.C."/>
            <person name="Singh A."/>
            <person name="Wilkins M.J."/>
            <person name="Karaoz U."/>
            <person name="Brodie E.L."/>
            <person name="Williams K.H."/>
            <person name="Hubbard S.S."/>
            <person name="Banfield J.F."/>
        </authorList>
    </citation>
    <scope>NUCLEOTIDE SEQUENCE [LARGE SCALE GENOMIC DNA]</scope>
</reference>
<sequence length="83" mass="9038">MEEGNEFQTVEASFTQSVSSRPELGWSGLLSKRALAIEFSGANCLRKEGSRKTTVLIFLFSIPGNNSGGNSIRPFAISPRVEM</sequence>
<dbReference type="EMBL" id="MGFM01000034">
    <property type="protein sequence ID" value="OGM05532.1"/>
    <property type="molecule type" value="Genomic_DNA"/>
</dbReference>
<evidence type="ECO:0000313" key="2">
    <source>
        <dbReference type="EMBL" id="OGM05532.1"/>
    </source>
</evidence>
<dbReference type="AlphaFoldDB" id="A0A1F7WRW8"/>
<proteinExistence type="predicted"/>
<feature type="region of interest" description="Disordered" evidence="1">
    <location>
        <begin position="1"/>
        <end position="22"/>
    </location>
</feature>
<organism evidence="2 3">
    <name type="scientific">Candidatus Woesebacteria bacterium GWB1_43_5</name>
    <dbReference type="NCBI Taxonomy" id="1802474"/>
    <lineage>
        <taxon>Bacteria</taxon>
        <taxon>Candidatus Woeseibacteriota</taxon>
    </lineage>
</organism>
<feature type="compositionally biased region" description="Polar residues" evidence="1">
    <location>
        <begin position="1"/>
        <end position="20"/>
    </location>
</feature>
<evidence type="ECO:0000313" key="3">
    <source>
        <dbReference type="Proteomes" id="UP000178812"/>
    </source>
</evidence>
<accession>A0A1F7WRW8</accession>
<name>A0A1F7WRW8_9BACT</name>